<feature type="transmembrane region" description="Helical" evidence="6">
    <location>
        <begin position="380"/>
        <end position="399"/>
    </location>
</feature>
<proteinExistence type="predicted"/>
<feature type="transmembrane region" description="Helical" evidence="6">
    <location>
        <begin position="272"/>
        <end position="290"/>
    </location>
</feature>
<evidence type="ECO:0000259" key="7">
    <source>
        <dbReference type="Pfam" id="PF03600"/>
    </source>
</evidence>
<feature type="transmembrane region" description="Helical" evidence="6">
    <location>
        <begin position="420"/>
        <end position="440"/>
    </location>
</feature>
<evidence type="ECO:0000256" key="3">
    <source>
        <dbReference type="ARBA" id="ARBA00022692"/>
    </source>
</evidence>
<dbReference type="Pfam" id="PF03600">
    <property type="entry name" value="CitMHS"/>
    <property type="match status" value="1"/>
</dbReference>
<evidence type="ECO:0000256" key="5">
    <source>
        <dbReference type="ARBA" id="ARBA00023136"/>
    </source>
</evidence>
<comment type="subcellular location">
    <subcellularLocation>
        <location evidence="1">Membrane</location>
        <topology evidence="1">Multi-pass membrane protein</topology>
    </subcellularLocation>
</comment>
<name>A0ABM8FLI3_9BACT</name>
<accession>A0ABM8FLI3</accession>
<evidence type="ECO:0000313" key="9">
    <source>
        <dbReference type="Proteomes" id="UP001321445"/>
    </source>
</evidence>
<feature type="transmembrane region" description="Helical" evidence="6">
    <location>
        <begin position="331"/>
        <end position="350"/>
    </location>
</feature>
<feature type="transmembrane region" description="Helical" evidence="6">
    <location>
        <begin position="114"/>
        <end position="144"/>
    </location>
</feature>
<feature type="transmembrane region" description="Helical" evidence="6">
    <location>
        <begin position="302"/>
        <end position="325"/>
    </location>
</feature>
<keyword evidence="4 6" id="KW-1133">Transmembrane helix</keyword>
<evidence type="ECO:0000256" key="4">
    <source>
        <dbReference type="ARBA" id="ARBA00022989"/>
    </source>
</evidence>
<feature type="domain" description="Citrate transporter-like" evidence="7">
    <location>
        <begin position="37"/>
        <end position="385"/>
    </location>
</feature>
<keyword evidence="3 6" id="KW-0812">Transmembrane</keyword>
<evidence type="ECO:0000256" key="1">
    <source>
        <dbReference type="ARBA" id="ARBA00004141"/>
    </source>
</evidence>
<feature type="transmembrane region" description="Helical" evidence="6">
    <location>
        <begin position="195"/>
        <end position="221"/>
    </location>
</feature>
<dbReference type="EMBL" id="AP027370">
    <property type="protein sequence ID" value="BDY12267.1"/>
    <property type="molecule type" value="Genomic_DNA"/>
</dbReference>
<evidence type="ECO:0000313" key="8">
    <source>
        <dbReference type="EMBL" id="BDY12267.1"/>
    </source>
</evidence>
<keyword evidence="9" id="KW-1185">Reference proteome</keyword>
<keyword evidence="2" id="KW-0813">Transport</keyword>
<evidence type="ECO:0000256" key="6">
    <source>
        <dbReference type="SAM" id="Phobius"/>
    </source>
</evidence>
<dbReference type="InterPro" id="IPR031312">
    <property type="entry name" value="Na/sul_symport_CS"/>
</dbReference>
<sequence>MKKIVTALLMALITAFAVSPFFSLQQTQLLGIVTLLVVMWTNNALPLGVVSLLPILLFPAFGIIDLGSVTPNYAKSIIFLFLGGFMLAIAMQKSNLHVQLSNRLLHLFPHTARGIIYAMAIVSAALSSILSNTTITLMLLPIGLFISNNARLKVRILLAIAYGASIGGILTPIGTPPNLLLLGYLDTIGLQAPTFTGWMAMTAPVVVSMLLLMPWFLSIGLKDEPIGRLVETIEPFTKAQKKLLWILAILSIVLILNTPIKPWYPGLGLNEKGLLLAAGLILFLPGIDLLEWEDSRSIPYEIIFLFGAGFSIAAAFGSTHLAEAIAMKLQFVHMLPLWSMLAVIALVISFSTEITSNTALTSIALPVMAQLYGIQSPETLLILMVTTIAASYAFMLPIATPPNAIVMSSRVIEVKTMATIGFFIDLAGVAIVSVTAYFLWQWVL</sequence>
<keyword evidence="5 6" id="KW-0472">Membrane</keyword>
<organism evidence="8 9">
    <name type="scientific">Hydrogenimonas cancrithermarum</name>
    <dbReference type="NCBI Taxonomy" id="2993563"/>
    <lineage>
        <taxon>Bacteria</taxon>
        <taxon>Pseudomonadati</taxon>
        <taxon>Campylobacterota</taxon>
        <taxon>Epsilonproteobacteria</taxon>
        <taxon>Campylobacterales</taxon>
        <taxon>Hydrogenimonadaceae</taxon>
        <taxon>Hydrogenimonas</taxon>
    </lineage>
</organism>
<feature type="transmembrane region" description="Helical" evidence="6">
    <location>
        <begin position="156"/>
        <end position="175"/>
    </location>
</feature>
<dbReference type="InterPro" id="IPR004680">
    <property type="entry name" value="Cit_transptr-like_dom"/>
</dbReference>
<evidence type="ECO:0000256" key="2">
    <source>
        <dbReference type="ARBA" id="ARBA00022448"/>
    </source>
</evidence>
<feature type="transmembrane region" description="Helical" evidence="6">
    <location>
        <begin position="47"/>
        <end position="64"/>
    </location>
</feature>
<feature type="transmembrane region" description="Helical" evidence="6">
    <location>
        <begin position="242"/>
        <end position="260"/>
    </location>
</feature>
<dbReference type="PANTHER" id="PTHR10283">
    <property type="entry name" value="SOLUTE CARRIER FAMILY 13 MEMBER"/>
    <property type="match status" value="1"/>
</dbReference>
<dbReference type="RefSeq" id="WP_286337468.1">
    <property type="nucleotide sequence ID" value="NZ_AP027370.1"/>
</dbReference>
<dbReference type="Proteomes" id="UP001321445">
    <property type="component" value="Chromosome"/>
</dbReference>
<gene>
    <name evidence="8" type="ORF">HCR_05790</name>
</gene>
<reference evidence="8 9" key="1">
    <citation type="submission" date="2023-03" db="EMBL/GenBank/DDBJ databases">
        <title>Description of Hydrogenimonas sp. ISO32.</title>
        <authorList>
            <person name="Mino S."/>
            <person name="Fukazawa S."/>
            <person name="Sawabe T."/>
        </authorList>
    </citation>
    <scope>NUCLEOTIDE SEQUENCE [LARGE SCALE GENOMIC DNA]</scope>
    <source>
        <strain evidence="8 9">ISO32</strain>
    </source>
</reference>
<feature type="transmembrane region" description="Helical" evidence="6">
    <location>
        <begin position="76"/>
        <end position="94"/>
    </location>
</feature>
<protein>
    <submittedName>
        <fullName evidence="8">Transporter</fullName>
    </submittedName>
</protein>
<dbReference type="PANTHER" id="PTHR10283:SF82">
    <property type="entry name" value="SOLUTE CARRIER FAMILY 13 MEMBER 2"/>
    <property type="match status" value="1"/>
</dbReference>
<dbReference type="PROSITE" id="PS01271">
    <property type="entry name" value="NA_SULFATE"/>
    <property type="match status" value="1"/>
</dbReference>